<dbReference type="OrthoDB" id="69233at2759"/>
<evidence type="ECO:0000313" key="2">
    <source>
        <dbReference type="EMBL" id="OQR95562.1"/>
    </source>
</evidence>
<proteinExistence type="predicted"/>
<evidence type="ECO:0000313" key="3">
    <source>
        <dbReference type="Proteomes" id="UP000243217"/>
    </source>
</evidence>
<accession>A0A1V9ZC92</accession>
<keyword evidence="1" id="KW-0812">Transmembrane</keyword>
<dbReference type="EMBL" id="JNBS01002087">
    <property type="protein sequence ID" value="OQR95562.1"/>
    <property type="molecule type" value="Genomic_DNA"/>
</dbReference>
<keyword evidence="1" id="KW-1133">Transmembrane helix</keyword>
<reference evidence="2 3" key="1">
    <citation type="journal article" date="2014" name="Genome Biol. Evol.">
        <title>The secreted proteins of Achlya hypogyna and Thraustotheca clavata identify the ancestral oomycete secretome and reveal gene acquisitions by horizontal gene transfer.</title>
        <authorList>
            <person name="Misner I."/>
            <person name="Blouin N."/>
            <person name="Leonard G."/>
            <person name="Richards T.A."/>
            <person name="Lane C.E."/>
        </authorList>
    </citation>
    <scope>NUCLEOTIDE SEQUENCE [LARGE SCALE GENOMIC DNA]</scope>
    <source>
        <strain evidence="2 3">ATCC 34112</strain>
    </source>
</reference>
<feature type="transmembrane region" description="Helical" evidence="1">
    <location>
        <begin position="134"/>
        <end position="154"/>
    </location>
</feature>
<sequence>MVETSVVYSKDDERAPWLADVNEAQGVYGHIPVRDEDLLIRCSGILSNGSRCTRTCVIDRSVELSSSYCYKHHAQATVQTHGYAPLTTTKFDLQTHPSKSNCGHWTYLAILAFSCTILALVCLVLAFVLHTPVLGIFGVLCLLFPILLLGYCLVKMMSHVVFNNPSKA</sequence>
<feature type="transmembrane region" description="Helical" evidence="1">
    <location>
        <begin position="105"/>
        <end position="128"/>
    </location>
</feature>
<gene>
    <name evidence="2" type="ORF">THRCLA_07759</name>
</gene>
<organism evidence="2 3">
    <name type="scientific">Thraustotheca clavata</name>
    <dbReference type="NCBI Taxonomy" id="74557"/>
    <lineage>
        <taxon>Eukaryota</taxon>
        <taxon>Sar</taxon>
        <taxon>Stramenopiles</taxon>
        <taxon>Oomycota</taxon>
        <taxon>Saprolegniomycetes</taxon>
        <taxon>Saprolegniales</taxon>
        <taxon>Achlyaceae</taxon>
        <taxon>Thraustotheca</taxon>
    </lineage>
</organism>
<dbReference type="Proteomes" id="UP000243217">
    <property type="component" value="Unassembled WGS sequence"/>
</dbReference>
<name>A0A1V9ZC92_9STRA</name>
<keyword evidence="1" id="KW-0472">Membrane</keyword>
<dbReference type="AlphaFoldDB" id="A0A1V9ZC92"/>
<comment type="caution">
    <text evidence="2">The sequence shown here is derived from an EMBL/GenBank/DDBJ whole genome shotgun (WGS) entry which is preliminary data.</text>
</comment>
<evidence type="ECO:0008006" key="4">
    <source>
        <dbReference type="Google" id="ProtNLM"/>
    </source>
</evidence>
<protein>
    <recommendedName>
        <fullName evidence="4">Transmembrane protein</fullName>
    </recommendedName>
</protein>
<evidence type="ECO:0000256" key="1">
    <source>
        <dbReference type="SAM" id="Phobius"/>
    </source>
</evidence>
<keyword evidence="3" id="KW-1185">Reference proteome</keyword>